<proteinExistence type="predicted"/>
<evidence type="ECO:0008006" key="4">
    <source>
        <dbReference type="Google" id="ProtNLM"/>
    </source>
</evidence>
<dbReference type="InterPro" id="IPR021833">
    <property type="entry name" value="DUF3425"/>
</dbReference>
<dbReference type="AlphaFoldDB" id="A0A0F4YRS6"/>
<dbReference type="STRING" id="1408163.A0A0F4YRS6"/>
<gene>
    <name evidence="2" type="ORF">T310_5420</name>
</gene>
<feature type="region of interest" description="Disordered" evidence="1">
    <location>
        <begin position="101"/>
        <end position="171"/>
    </location>
</feature>
<name>A0A0F4YRS6_RASE3</name>
<dbReference type="CDD" id="cd14688">
    <property type="entry name" value="bZIP_YAP"/>
    <property type="match status" value="1"/>
</dbReference>
<dbReference type="OrthoDB" id="4227258at2759"/>
<keyword evidence="3" id="KW-1185">Reference proteome</keyword>
<comment type="caution">
    <text evidence="2">The sequence shown here is derived from an EMBL/GenBank/DDBJ whole genome shotgun (WGS) entry which is preliminary data.</text>
</comment>
<evidence type="ECO:0000256" key="1">
    <source>
        <dbReference type="SAM" id="MobiDB-lite"/>
    </source>
</evidence>
<feature type="compositionally biased region" description="Basic and acidic residues" evidence="1">
    <location>
        <begin position="149"/>
        <end position="164"/>
    </location>
</feature>
<dbReference type="Proteomes" id="UP000053958">
    <property type="component" value="Unassembled WGS sequence"/>
</dbReference>
<feature type="compositionally biased region" description="Low complexity" evidence="1">
    <location>
        <begin position="113"/>
        <end position="127"/>
    </location>
</feature>
<evidence type="ECO:0000313" key="2">
    <source>
        <dbReference type="EMBL" id="KKA20556.1"/>
    </source>
</evidence>
<dbReference type="Pfam" id="PF11905">
    <property type="entry name" value="DUF3425"/>
    <property type="match status" value="1"/>
</dbReference>
<accession>A0A0F4YRS6</accession>
<dbReference type="GeneID" id="25317765"/>
<dbReference type="PANTHER" id="PTHR38116">
    <property type="entry name" value="CHROMOSOME 7, WHOLE GENOME SHOTGUN SEQUENCE"/>
    <property type="match status" value="1"/>
</dbReference>
<evidence type="ECO:0000313" key="3">
    <source>
        <dbReference type="Proteomes" id="UP000053958"/>
    </source>
</evidence>
<dbReference type="RefSeq" id="XP_013327168.1">
    <property type="nucleotide sequence ID" value="XM_013471714.1"/>
</dbReference>
<reference evidence="2 3" key="1">
    <citation type="submission" date="2015-04" db="EMBL/GenBank/DDBJ databases">
        <authorList>
            <person name="Heijne W.H."/>
            <person name="Fedorova N.D."/>
            <person name="Nierman W.C."/>
            <person name="Vollebregt A.W."/>
            <person name="Zhao Z."/>
            <person name="Wu L."/>
            <person name="Kumar M."/>
            <person name="Stam H."/>
            <person name="van den Berg M.A."/>
            <person name="Pel H.J."/>
        </authorList>
    </citation>
    <scope>NUCLEOTIDE SEQUENCE [LARGE SCALE GENOMIC DNA]</scope>
    <source>
        <strain evidence="2 3">CBS 393.64</strain>
    </source>
</reference>
<dbReference type="PANTHER" id="PTHR38116:SF1">
    <property type="entry name" value="BZIP DOMAIN-CONTAINING PROTEIN"/>
    <property type="match status" value="1"/>
</dbReference>
<dbReference type="EMBL" id="LASV01000249">
    <property type="protein sequence ID" value="KKA20556.1"/>
    <property type="molecule type" value="Genomic_DNA"/>
</dbReference>
<protein>
    <recommendedName>
        <fullName evidence="4">BZIP domain-containing protein</fullName>
    </recommendedName>
</protein>
<feature type="compositionally biased region" description="Basic residues" evidence="1">
    <location>
        <begin position="101"/>
        <end position="111"/>
    </location>
</feature>
<sequence>MPAGTARPSCLPTSAPDCTFLDRLVPAVDLVSAVQEGAGLDRLSSTSVLLADFVCPYISVMASIPPVSLRRMAQQTEVIAPEDDWTGLSNAAQRRRLQNRLNQRAHRRRKAMQSQNSPNSASSSTSTRLRWIVITPNNEARGPRRKKHGDNSAHDPKGQAERVRSPSSAPGLELMKQRKPAHICELSAAASYAVLKRLQDDVYKGLMQGSPRADLLISLTQFNLLRAMITNILSLGLTVEILKEDIVSPFNTLGPWTPETALPPSLRPTSLQKQILHHPWIDPLPIPSVRDVLLRMEGQYDDMELCGDLLGDCGAQTSQPGLIIWGEYWDPYGFEVTEEFARKWGWMFPECSEIIQSTNYWRAKRGEEPLFMQSDQLQIHSYPDNDLMSSSGLVQEVTGDDSSLGPGTTTG</sequence>
<organism evidence="2 3">
    <name type="scientific">Rasamsonia emersonii (strain ATCC 16479 / CBS 393.64 / IMI 116815)</name>
    <dbReference type="NCBI Taxonomy" id="1408163"/>
    <lineage>
        <taxon>Eukaryota</taxon>
        <taxon>Fungi</taxon>
        <taxon>Dikarya</taxon>
        <taxon>Ascomycota</taxon>
        <taxon>Pezizomycotina</taxon>
        <taxon>Eurotiomycetes</taxon>
        <taxon>Eurotiomycetidae</taxon>
        <taxon>Eurotiales</taxon>
        <taxon>Trichocomaceae</taxon>
        <taxon>Rasamsonia</taxon>
    </lineage>
</organism>